<feature type="region of interest" description="Disordered" evidence="1">
    <location>
        <begin position="20"/>
        <end position="57"/>
    </location>
</feature>
<evidence type="ECO:0000256" key="1">
    <source>
        <dbReference type="SAM" id="MobiDB-lite"/>
    </source>
</evidence>
<feature type="region of interest" description="Disordered" evidence="1">
    <location>
        <begin position="197"/>
        <end position="220"/>
    </location>
</feature>
<evidence type="ECO:0000313" key="2">
    <source>
        <dbReference type="EMBL" id="GJE99026.1"/>
    </source>
</evidence>
<accession>A0A9P3LKZ1</accession>
<feature type="compositionally biased region" description="Low complexity" evidence="1">
    <location>
        <begin position="34"/>
        <end position="57"/>
    </location>
</feature>
<sequence>MFSIAQARLPAVAHRRRAALRTDRRPSAGPLALAVSSTPAEASSPEPSVRPSAAAAPRTAAVTAVPEPGLEYPACRDVTQLLGRSVSLPFRARLMDRGGLSAAVVGESDWPAHASLITCCDSAGTPASTPEHCCGIHPPRSQPTVSAVFRGQLGGVHDKLCEKLAQIGFGSCHLQRFPPSVLLPSGHGLPSVAHASAAPQFPPIRPQPAQTRTAGSAAADRTVAQGAQYGLQEHLYGALPSLAVKASRRARSRLPIAIVSASSLIEYYSPRRRSSTTGSISTLVVSCYALQKPRRIAVADHACVEHLPVPKSPPF</sequence>
<evidence type="ECO:0000313" key="3">
    <source>
        <dbReference type="Proteomes" id="UP000703269"/>
    </source>
</evidence>
<reference evidence="2 3" key="1">
    <citation type="submission" date="2021-08" db="EMBL/GenBank/DDBJ databases">
        <title>Draft Genome Sequence of Phanerochaete sordida strain YK-624.</title>
        <authorList>
            <person name="Mori T."/>
            <person name="Dohra H."/>
            <person name="Suzuki T."/>
            <person name="Kawagishi H."/>
            <person name="Hirai H."/>
        </authorList>
    </citation>
    <scope>NUCLEOTIDE SEQUENCE [LARGE SCALE GENOMIC DNA]</scope>
    <source>
        <strain evidence="2 3">YK-624</strain>
    </source>
</reference>
<gene>
    <name evidence="2" type="ORF">PsYK624_152640</name>
</gene>
<name>A0A9P3LKZ1_9APHY</name>
<dbReference type="EMBL" id="BPQB01000099">
    <property type="protein sequence ID" value="GJE99026.1"/>
    <property type="molecule type" value="Genomic_DNA"/>
</dbReference>
<proteinExistence type="predicted"/>
<protein>
    <submittedName>
        <fullName evidence="2">Uncharacterized protein</fullName>
    </submittedName>
</protein>
<dbReference type="Proteomes" id="UP000703269">
    <property type="component" value="Unassembled WGS sequence"/>
</dbReference>
<keyword evidence="3" id="KW-1185">Reference proteome</keyword>
<organism evidence="2 3">
    <name type="scientific">Phanerochaete sordida</name>
    <dbReference type="NCBI Taxonomy" id="48140"/>
    <lineage>
        <taxon>Eukaryota</taxon>
        <taxon>Fungi</taxon>
        <taxon>Dikarya</taxon>
        <taxon>Basidiomycota</taxon>
        <taxon>Agaricomycotina</taxon>
        <taxon>Agaricomycetes</taxon>
        <taxon>Polyporales</taxon>
        <taxon>Phanerochaetaceae</taxon>
        <taxon>Phanerochaete</taxon>
    </lineage>
</organism>
<dbReference type="AlphaFoldDB" id="A0A9P3LKZ1"/>
<comment type="caution">
    <text evidence="2">The sequence shown here is derived from an EMBL/GenBank/DDBJ whole genome shotgun (WGS) entry which is preliminary data.</text>
</comment>